<dbReference type="InterPro" id="IPR019734">
    <property type="entry name" value="TPR_rpt"/>
</dbReference>
<comment type="caution">
    <text evidence="2">The sequence shown here is derived from an EMBL/GenBank/DDBJ whole genome shotgun (WGS) entry which is preliminary data.</text>
</comment>
<evidence type="ECO:0000313" key="2">
    <source>
        <dbReference type="EMBL" id="RKX70533.1"/>
    </source>
</evidence>
<dbReference type="Proteomes" id="UP000268469">
    <property type="component" value="Unassembled WGS sequence"/>
</dbReference>
<dbReference type="Pfam" id="PF13174">
    <property type="entry name" value="TPR_6"/>
    <property type="match status" value="5"/>
</dbReference>
<protein>
    <recommendedName>
        <fullName evidence="4">Tetratricopeptide repeat protein</fullName>
    </recommendedName>
</protein>
<dbReference type="EMBL" id="QNBE01000036">
    <property type="protein sequence ID" value="RKX70533.1"/>
    <property type="molecule type" value="Genomic_DNA"/>
</dbReference>
<name>A0A660SIP7_UNCW3</name>
<dbReference type="PROSITE" id="PS50005">
    <property type="entry name" value="TPR"/>
    <property type="match status" value="2"/>
</dbReference>
<evidence type="ECO:0000313" key="3">
    <source>
        <dbReference type="Proteomes" id="UP000268469"/>
    </source>
</evidence>
<reference evidence="2 3" key="1">
    <citation type="submission" date="2018-06" db="EMBL/GenBank/DDBJ databases">
        <title>Extensive metabolic versatility and redundancy in microbially diverse, dynamic hydrothermal sediments.</title>
        <authorList>
            <person name="Dombrowski N."/>
            <person name="Teske A."/>
            <person name="Baker B.J."/>
        </authorList>
    </citation>
    <scope>NUCLEOTIDE SEQUENCE [LARGE SCALE GENOMIC DNA]</scope>
    <source>
        <strain evidence="2">B36_G15</strain>
    </source>
</reference>
<gene>
    <name evidence="2" type="ORF">DRP53_04645</name>
</gene>
<keyword evidence="1" id="KW-0802">TPR repeat</keyword>
<dbReference type="AlphaFoldDB" id="A0A660SIP7"/>
<dbReference type="SUPFAM" id="SSF48452">
    <property type="entry name" value="TPR-like"/>
    <property type="match status" value="2"/>
</dbReference>
<proteinExistence type="predicted"/>
<accession>A0A660SIP7</accession>
<dbReference type="PANTHER" id="PTHR12558:SF13">
    <property type="entry name" value="CELL DIVISION CYCLE PROTEIN 27 HOMOLOG"/>
    <property type="match status" value="1"/>
</dbReference>
<organism evidence="2 3">
    <name type="scientific">candidate division WOR-3 bacterium</name>
    <dbReference type="NCBI Taxonomy" id="2052148"/>
    <lineage>
        <taxon>Bacteria</taxon>
        <taxon>Bacteria division WOR-3</taxon>
    </lineage>
</organism>
<dbReference type="Gene3D" id="1.25.40.10">
    <property type="entry name" value="Tetratricopeptide repeat domain"/>
    <property type="match status" value="3"/>
</dbReference>
<dbReference type="PANTHER" id="PTHR12558">
    <property type="entry name" value="CELL DIVISION CYCLE 16,23,27"/>
    <property type="match status" value="1"/>
</dbReference>
<sequence length="427" mass="49238">MLRLEPVKYLIVFFCGCAYINTFYNAKRYFREGVKVKQREGKLTNEAKDLFDKSIEKSAKVIKNYPDSRFVDDALYLMGRAYYEKGDYDRAIKKFEELRILFPESKFNIDGTYYKAMAYLKTGSHLLAIKSFEMVEERWREEANFQIGIAHMKRGAYQTAVDRFKRFLSDFPKSRYTAKVMYNLGECYGQMGEIDSMVYYFNQFLKKAHTGEKTDSIRIEIARRMGEHQRIEDAIGIIGDTNKDSLLLIKADLLIENGRYDDAKAILNMIIESETLATIGDAYYRLAIIKECEGDFPKALSFYDSAIGRATHQSYRIDAERRRTTLSKALELKKNPGEDPARALFLLAEIYLLNLKRPDLAIETYHAVYDSFPSSDFAPKALYAIGWVRENILGDSSGAAAIYDTLRQRYPETIFAQEVADEGKDSQ</sequence>
<feature type="repeat" description="TPR" evidence="1">
    <location>
        <begin position="72"/>
        <end position="105"/>
    </location>
</feature>
<dbReference type="SMART" id="SM00028">
    <property type="entry name" value="TPR"/>
    <property type="match status" value="5"/>
</dbReference>
<feature type="repeat" description="TPR" evidence="1">
    <location>
        <begin position="141"/>
        <end position="174"/>
    </location>
</feature>
<evidence type="ECO:0008006" key="4">
    <source>
        <dbReference type="Google" id="ProtNLM"/>
    </source>
</evidence>
<dbReference type="InterPro" id="IPR011990">
    <property type="entry name" value="TPR-like_helical_dom_sf"/>
</dbReference>
<evidence type="ECO:0000256" key="1">
    <source>
        <dbReference type="PROSITE-ProRule" id="PRU00339"/>
    </source>
</evidence>